<gene>
    <name evidence="1" type="ORF">LOY88_001529</name>
</gene>
<proteinExistence type="predicted"/>
<name>A0ACB8V1R9_9EURO</name>
<protein>
    <submittedName>
        <fullName evidence="1">Uncharacterized protein</fullName>
    </submittedName>
</protein>
<comment type="caution">
    <text evidence="1">The sequence shown here is derived from an EMBL/GenBank/DDBJ whole genome shotgun (WGS) entry which is preliminary data.</text>
</comment>
<sequence>MPSRLSAFPPSHSVAHGRPLIATVARDKALSSGFTASPPVVIQSAWAMLIGFTFNIDTVSFVLQDHCCTEKNCLKQRNHQVNSQLRQIEVTVDKKKPLEEFFNHVETQWAAGCDAGEQKSLPYILQLGQCGLGQLPCKGTVDAKWEQKLEGNVALVIACAWKASELSVIGRYNEQMLRIAEVNRILDQFLHLVSVLSESTGKATLGKLQVCGPEDISQIRQWNTKCPEPVMELAHGIITSQARRRPDALAVRAWDARLTYGEMDSFSDSLAQRLLLLGVKPDSLIPFCMEKSAWAIVAMLGILKAGAAFVALDPAHPLERLSGILERIQAEVLLTSESSIERMRSLKPTAVVVSQPELVSPLGDSTQLLSTVTPNNLAYVIFTSGSTGAPKGVMIEHHSLVQSCLDLAARMGSSSETRMLQFSSFTFDASILEIFPTLFSGGCVCMPSDSDRVDNLVVYINDNSVDLVFLTPSIARLLEPRNIPTVHTLVTGGEAFSGDTLKAWLKTRSVLNAYGPSEITIACNMAQLSVELPTKCIGRAINTLSWIVDPDNHARLAPLGCVGELLVQGHTLARGYFQDDEKTAALFIEAPEWYSDFELLNTASKFYKTGDLVRYESDGSLLYIGRKDSQIKVRGQRVELGEIEHHIFATGMVSQALVLFPPSGVLKHRLVGVLVLKEDTRANFDGQIRPLGEEAGSRINQIRDLLSRSLPQYMVPAHLIAVQSLPLLPSGKVDRKSLVRWAEDVNGSSLRTIETKPQALSECFPVSSIEKSLQQIVGDVLNISVGDIDLQQSYLSLGGDSISAMQIVSLCRTKGIEIATRNILSSKSISDMARHVSLSTIQILEDPSEEESDEKFELSPMQKLYFSLVPNGDNEFNQSFLLKLRGDVDRETLGFALKAVVERHSMLRARFTRYKGEWVQYISKDADASYLLFSHDIGQGIMKDNFPHSAALMNVETGPLLVGDIIAKDKGGRYLRLTAHHLVIDLVSWRIILHDLEEYLTQGSLSREKPLSFRSWLRLQDKHLSRAVLPPVLQSFEYAPPNLEYWGITAKPLSSVDTQTHTFTLSTSLTEQIMKFCHSSLRTNPVDIMLAALLFSFGTVFNDRPLPTVFDEGHGRSLGDKAIDVSQTVGWFTVLFPILVNPKKNGTIVDMIRRVKDFRRTLAGHETAFFRNQILKQDNSHTNNFPVEILFNFFGQYQQLERADAILQQVPNGIAEDLGRQALDVAIFEVSVQVERSQLGFALKHGRRLRYQEKITKWVTEFASILEMMAGILKGRDFEYTLSDFPMLALDYQTLDTLVNDRLKNLRESNGIIIEDIYPCTPMQDGILASQARNSSLYRSSIRWKITADKESMVDNDRLLKAWSQVVKRHSILRTVFTPSFNQQSLFNQIVLEGYEPLTAIIFCNEDGDFRQSNGRGASKDQFVHEHELTIYSTSPSTTVCELSINHALFDGASAQIILKDLILGYKNELVPHSGPLYKEYVRYLTQRSPADDRAYWEQYLAGTPPCYFPCSERKQSDYAEQAIRLDPCLVQKIRELCVQMQLTTASVVQLAWALVLRALTGSDSVCFGCLASGRDVPVDGIMDAVGVFVNMLVCRFEMDEGVSLIQILNVSKKQFRLSLEHQHISLAEIHCALGLQGKHLFNTAISFQRPSFLGATGELQVHQLPDNDPNEYDVTLHVFDSPAAVDVALRFWKSRVSEDQMQATSKMFVAALSSITNDPQQDIGSVSISDAHYDRIFEWNKNIPAPSNRCLHEIFQSVVKEYPHNEAIYSSQESWSYRQLDLISSALALTLAAAGVSSEILVPICFEKSTWAVVAMLGVLKAGGGFVPLDPKHPPERHLAVIKNVEAKLVLGSRVTSAILRSYVPTVLEVSQETVNCSLQDCPMLTKQAVTPSNVAYIIFTSGSTGKPKGVVIEHRAVSSSCTEHAGPMGFEKSSRVLQFSSYTFDASIAEIFTTLTMGGTVCIPTEKERMGDIVSFINRARVNWIFSTPSFIRTIEPRSVPTVRTLAVGGEIVGQDILSTWVPSVTFIHVYGPTECCIFSVSHTVNRDKGHRIILGRAFGSVSWIVDPRNPDKLLPVGSVGELLLEGPILARGYLNDPEKTAAAFIDSPVWLHGARRKMYRTGDLVRYNTDGTMMYIGRKDNQVKLRGQRLELGEIEYNMGLNLPEHIAVAVELVDRAGIEGSKALAAFVCDARCTEAVNNEDLLNPMTESFRSQMEDLRQKLDAVLPSYMVPSLYIQIKKMPPTPTGKLNRPLLRQLIATLSQEDQSKYSLMSDETSNGPSTEYESIMQGFWGQVLRMEGSNIGANSNFFHLGGDSIAALHLVNIVRNNNLSIGISEIFGNPTLKKMSRCLEAGGSLDASSLEAFGLLGASHSMTDVISQASEAIEVQSESILDIYPCTPLQEGLVALSNKRPGSYISQFVFSLPAHIDIWRFQKAWSLVIERTPILRTRIIAIENSMWQVVISEDIQWEYGDNLQLYLAQDQKLDMRPQSPLSTYALLREGNRQYFVLTMHHSVYDGWSLPLLFRSVENMYHQDGSHHSQSEFRTFIKHVTEIDRERGRKFWSQFLKGAKQSKFPQIHDPEYQFVVNKSLRVPIDIGIETQGDFTASTILQAAWAIVLSQITESTDITFGSVVSGRNAPVPGISEIIGPTIATLPVRVNLNKSQPISKLLYDIQQQAAQKIPFEQEGLQNISSASEDARAACQFLSLFVIQPLFVHSGAMLGCERVEMDYNNARATPLTMECSIGEGQLEVSAHFDSNLINERKMELVIHQLAHTFVELSSGHQRTLLQITRCSSYERQLIKKWNEKIPRAMETCVHHVFKKQVFAWPKAPAVHAWDYQLSYSQVDQYATAFAHYIVRMGVGPEVLVPVIMEKSAWTIVAMIGILKAGGACATLDPSHPTDRLHCIIQDTEAPLIVVSAQYRNRFSGLVDNTVVVDKSFLDGLPSQIEDPRTNVCSSNAAFVIFTSGSTGKPKGIIIEHVHICTSSEAQGSTMNIGLDSRVFSFASYAFDVSLGDTWTTLMRGGCVCVPSEDDRLSNLAQTISEMRANWIGLTPTVSRLLTPESVPTVRTLTLGGEPLAKEDTETWAGHVRVINSCKSSLDPVRIRDTLTQLLDGPAETVIGATMSDLSADRSLNPRTVGHGIDANLWVVDPDNHHTLVPIGTIGELLIQGPAISRGYLKDPEKTARSYLTEAPAFLAERDFGPNRTHRIFRTGDLVYQSPEDGAVIYVGRKDTQVKLHGQRIELQEIEEQLASNYGEEHVWAVELVQGSKQESACLAAFFASYDAIGGREPEVMVVPVTNEVQNRLRKLKKHLASLLPEYMVPSMFAQLATMPLNTSGKTDRTRLRTLGAAILNEAGLTSIAAIPGEGTTTSKRLIKRQPVTKKGQKMQNLWSRVLELPLASIGSLDNFFDLGGNSIVAMKLAASAHREGLSLSVADIFKYPQLDDISKIVTRFDIPKLQSVFKPKPEDHMRDTIASQLPNYKNIQHIAEATDYQAWTAIHGMMAHRGFYNDLFVDFSGDSDISRIRQACHILVQHNPILRAAFVGHEDRILLVAFKDVDLDFQVYKCDGGTVTGAPLSWELKTVKYGKPPIRFALIEKSNSGYRLVIRISHAQYDGISVPLMLNDLRAAYTGLDGTSLSNYFDYLDEYASREKVSHLAFWRQLLYKSHMTQIVAHDGLHYAGKADTCLFRKISSPAVQGRTGITVATIFKAAWALVLSKFSGQKDVTFGHVSAGRSAYLPRFDTTIGAFLNIIPIRAKLDKDPNCQTSLQLMREIQDQHVDSLPHEWVGWRTILKSCTSWPSWSSFSSILQHQNLDHASTVTLPGIARIGASTDIWVLTTPHERDVDVQLYFSSHIPLWAAQEMLDKFCSVTAKLCDPAYAKIPVNDFFSTRILIPFNPLSSGRNCENGISDQETIHDDESSELFQKLRHLVENAWSKVLGRRENKQNFLLGDSYLELGGDLVTAGLLAHVFQEEGYHRATVEGIIAWTTIRGQIRYLIKVA</sequence>
<accession>A0ACB8V1R9</accession>
<evidence type="ECO:0000313" key="1">
    <source>
        <dbReference type="EMBL" id="KAI2390705.1"/>
    </source>
</evidence>
<organism evidence="1">
    <name type="scientific">Ophidiomyces ophidiicola</name>
    <dbReference type="NCBI Taxonomy" id="1387563"/>
    <lineage>
        <taxon>Eukaryota</taxon>
        <taxon>Fungi</taxon>
        <taxon>Dikarya</taxon>
        <taxon>Ascomycota</taxon>
        <taxon>Pezizomycotina</taxon>
        <taxon>Eurotiomycetes</taxon>
        <taxon>Eurotiomycetidae</taxon>
        <taxon>Onygenales</taxon>
        <taxon>Onygenaceae</taxon>
        <taxon>Ophidiomyces</taxon>
    </lineage>
</organism>
<dbReference type="EMBL" id="JALBCA010000016">
    <property type="protein sequence ID" value="KAI2390705.1"/>
    <property type="molecule type" value="Genomic_DNA"/>
</dbReference>
<reference evidence="1" key="1">
    <citation type="journal article" date="2022" name="bioRxiv">
        <title>Population genetic analysis of Ophidiomyces ophidiicola, the causative agent of snake fungal disease, indicates recent introductions to the USA.</title>
        <authorList>
            <person name="Ladner J.T."/>
            <person name="Palmer J.M."/>
            <person name="Ettinger C.L."/>
            <person name="Stajich J.E."/>
            <person name="Farrell T.M."/>
            <person name="Glorioso B.M."/>
            <person name="Lawson B."/>
            <person name="Price S.J."/>
            <person name="Stengle A.G."/>
            <person name="Grear D.A."/>
            <person name="Lorch J.M."/>
        </authorList>
    </citation>
    <scope>NUCLEOTIDE SEQUENCE</scope>
    <source>
        <strain evidence="1">NWHC 24266-5</strain>
    </source>
</reference>